<dbReference type="EMBL" id="MZ244210">
    <property type="protein sequence ID" value="QWY26494.1"/>
    <property type="molecule type" value="Genomic_DNA"/>
</dbReference>
<accession>A0A8F3CIL5</accession>
<reference evidence="1" key="2">
    <citation type="submission" date="2021-04" db="EMBL/GenBank/DDBJ databases">
        <authorList>
            <person name="Chen X."/>
            <person name="Shi M."/>
            <person name="Wu W."/>
        </authorList>
    </citation>
    <scope>NUCLEOTIDE SEQUENCE</scope>
    <source>
        <strain evidence="1">Cxx6</strain>
    </source>
</reference>
<reference evidence="1" key="1">
    <citation type="journal article" date="2021" name="Viruses">
        <title>Discovery and Characterization of Actively Replicating DNA and Retro-Transcribing Viruses in Lower Vertebrate Hosts Based on RNA Sequencing.</title>
        <authorList>
            <person name="Chen X.X."/>
            <person name="Wu W.C."/>
            <person name="Shi M."/>
        </authorList>
    </citation>
    <scope>NUCLEOTIDE SEQUENCE</scope>
    <source>
        <strain evidence="1">Cxx6</strain>
    </source>
</reference>
<proteinExistence type="predicted"/>
<protein>
    <submittedName>
        <fullName evidence="1">Uncharacterized protein</fullName>
    </submittedName>
</protein>
<sequence>MLTFYYLMLLNFNDITSNRNIALYAFHDLICNDNTYTLQTSDRLVLHNDPNVQDLRTSVCTTMTLPANTCSKIYNAYSLMTQYVCMPVFVYRLLLITCTQSEFQAFMDKYTLKAEYKTITNTLISKAPTITGHVIVNAGLCLQPHKLQAQRQECKSKATTDYCLDPIKLRKFFLEESPCHVHIQWLLESFGVPMSSQVIFNNLLNSEKDDILPEQYCDDIFEDKYNADRYITRQRSVESIIPEDSLLNTFTNQVKQKDNAEDICSAVYSYN</sequence>
<evidence type="ECO:0000313" key="1">
    <source>
        <dbReference type="EMBL" id="QWY26494.1"/>
    </source>
</evidence>
<organism evidence="1">
    <name type="scientific">Ranid herpesvirus 4</name>
    <dbReference type="NCBI Taxonomy" id="2849006"/>
    <lineage>
        <taxon>Viruses</taxon>
        <taxon>Duplodnaviria</taxon>
        <taxon>Heunggongvirae</taxon>
        <taxon>Peploviricota</taxon>
        <taxon>Herviviricetes</taxon>
        <taxon>Herpesvirales</taxon>
    </lineage>
</organism>
<name>A0A8F3CIL5_9VIRU</name>